<evidence type="ECO:0000256" key="1">
    <source>
        <dbReference type="ARBA" id="ARBA00004196"/>
    </source>
</evidence>
<proteinExistence type="inferred from homology"/>
<dbReference type="AlphaFoldDB" id="A0A173ME55"/>
<dbReference type="KEGG" id="fln:FLA_1730"/>
<dbReference type="PANTHER" id="PTHR30158:SF23">
    <property type="entry name" value="MULTIDRUG RESISTANCE PROTEIN MEXA"/>
    <property type="match status" value="1"/>
</dbReference>
<dbReference type="GO" id="GO:0030313">
    <property type="term" value="C:cell envelope"/>
    <property type="evidence" value="ECO:0007669"/>
    <property type="project" value="UniProtKB-SubCell"/>
</dbReference>
<dbReference type="STRING" id="477680.SAMN05421788_108135"/>
<reference evidence="10" key="1">
    <citation type="submission" date="2017-01" db="EMBL/GenBank/DDBJ databases">
        <authorList>
            <person name="Varghese N."/>
            <person name="Submissions S."/>
        </authorList>
    </citation>
    <scope>NUCLEOTIDE SEQUENCE [LARGE SCALE GENOMIC DNA]</scope>
    <source>
        <strain evidence="10">DSM 21054</strain>
    </source>
</reference>
<comment type="subcellular location">
    <subcellularLocation>
        <location evidence="1">Cell envelope</location>
    </subcellularLocation>
</comment>
<dbReference type="InterPro" id="IPR058625">
    <property type="entry name" value="MdtA-like_BSH"/>
</dbReference>
<dbReference type="RefSeq" id="WP_076381163.1">
    <property type="nucleotide sequence ID" value="NZ_AP017422.1"/>
</dbReference>
<dbReference type="SUPFAM" id="SSF111369">
    <property type="entry name" value="HlyD-like secretion proteins"/>
    <property type="match status" value="1"/>
</dbReference>
<dbReference type="Pfam" id="PF25917">
    <property type="entry name" value="BSH_RND"/>
    <property type="match status" value="1"/>
</dbReference>
<evidence type="ECO:0000313" key="10">
    <source>
        <dbReference type="Proteomes" id="UP000186917"/>
    </source>
</evidence>
<feature type="chain" id="PRO_5011694650" evidence="4">
    <location>
        <begin position="27"/>
        <end position="382"/>
    </location>
</feature>
<dbReference type="Pfam" id="PF25967">
    <property type="entry name" value="RND-MFP_C"/>
    <property type="match status" value="1"/>
</dbReference>
<gene>
    <name evidence="9" type="ORF">SAMN05421788_108135</name>
</gene>
<dbReference type="EMBL" id="FTOR01000008">
    <property type="protein sequence ID" value="SIT28805.1"/>
    <property type="molecule type" value="Genomic_DNA"/>
</dbReference>
<dbReference type="NCBIfam" id="TIGR01730">
    <property type="entry name" value="RND_mfp"/>
    <property type="match status" value="1"/>
</dbReference>
<dbReference type="GO" id="GO:0046677">
    <property type="term" value="P:response to antibiotic"/>
    <property type="evidence" value="ECO:0007669"/>
    <property type="project" value="TreeGrafter"/>
</dbReference>
<keyword evidence="10" id="KW-1185">Reference proteome</keyword>
<evidence type="ECO:0000256" key="3">
    <source>
        <dbReference type="SAM" id="Coils"/>
    </source>
</evidence>
<dbReference type="OrthoDB" id="9801814at2"/>
<dbReference type="GO" id="GO:0005886">
    <property type="term" value="C:plasma membrane"/>
    <property type="evidence" value="ECO:0007669"/>
    <property type="project" value="TreeGrafter"/>
</dbReference>
<keyword evidence="4" id="KW-0732">Signal</keyword>
<accession>A0A173ME55</accession>
<dbReference type="Proteomes" id="UP000186917">
    <property type="component" value="Unassembled WGS sequence"/>
</dbReference>
<feature type="domain" description="Multidrug resistance protein MdtA-like beta-barrel" evidence="7">
    <location>
        <begin position="237"/>
        <end position="301"/>
    </location>
</feature>
<dbReference type="Gene3D" id="1.10.287.470">
    <property type="entry name" value="Helix hairpin bin"/>
    <property type="match status" value="1"/>
</dbReference>
<name>A0A173ME55_9BACT</name>
<feature type="domain" description="Multidrug resistance protein MdtA-like alpha-helical hairpin" evidence="5">
    <location>
        <begin position="108"/>
        <end position="177"/>
    </location>
</feature>
<evidence type="ECO:0000259" key="5">
    <source>
        <dbReference type="Pfam" id="PF25876"/>
    </source>
</evidence>
<dbReference type="InterPro" id="IPR006143">
    <property type="entry name" value="RND_pump_MFP"/>
</dbReference>
<protein>
    <submittedName>
        <fullName evidence="9">Membrane fusion protein, multidrug efflux system</fullName>
    </submittedName>
</protein>
<feature type="coiled-coil region" evidence="3">
    <location>
        <begin position="108"/>
        <end position="173"/>
    </location>
</feature>
<evidence type="ECO:0000256" key="2">
    <source>
        <dbReference type="ARBA" id="ARBA00009477"/>
    </source>
</evidence>
<dbReference type="Pfam" id="PF25944">
    <property type="entry name" value="Beta-barrel_RND"/>
    <property type="match status" value="1"/>
</dbReference>
<feature type="domain" description="Multidrug resistance protein MdtA-like C-terminal permuted SH3" evidence="8">
    <location>
        <begin position="308"/>
        <end position="367"/>
    </location>
</feature>
<feature type="signal peptide" evidence="4">
    <location>
        <begin position="1"/>
        <end position="26"/>
    </location>
</feature>
<dbReference type="Gene3D" id="2.40.50.100">
    <property type="match status" value="1"/>
</dbReference>
<dbReference type="InterPro" id="IPR058627">
    <property type="entry name" value="MdtA-like_C"/>
</dbReference>
<dbReference type="InterPro" id="IPR058626">
    <property type="entry name" value="MdtA-like_b-barrel"/>
</dbReference>
<feature type="domain" description="Multidrug resistance protein MdtA-like barrel-sandwich hybrid" evidence="6">
    <location>
        <begin position="68"/>
        <end position="210"/>
    </location>
</feature>
<evidence type="ECO:0000259" key="8">
    <source>
        <dbReference type="Pfam" id="PF25967"/>
    </source>
</evidence>
<organism evidence="9 10">
    <name type="scientific">Filimonas lacunae</name>
    <dbReference type="NCBI Taxonomy" id="477680"/>
    <lineage>
        <taxon>Bacteria</taxon>
        <taxon>Pseudomonadati</taxon>
        <taxon>Bacteroidota</taxon>
        <taxon>Chitinophagia</taxon>
        <taxon>Chitinophagales</taxon>
        <taxon>Chitinophagaceae</taxon>
        <taxon>Filimonas</taxon>
    </lineage>
</organism>
<dbReference type="Pfam" id="PF25876">
    <property type="entry name" value="HH_MFP_RND"/>
    <property type="match status" value="1"/>
</dbReference>
<keyword evidence="3" id="KW-0175">Coiled coil</keyword>
<dbReference type="PROSITE" id="PS51257">
    <property type="entry name" value="PROKAR_LIPOPROTEIN"/>
    <property type="match status" value="1"/>
</dbReference>
<dbReference type="InterPro" id="IPR058624">
    <property type="entry name" value="MdtA-like_HH"/>
</dbReference>
<dbReference type="GO" id="GO:0022857">
    <property type="term" value="F:transmembrane transporter activity"/>
    <property type="evidence" value="ECO:0007669"/>
    <property type="project" value="InterPro"/>
</dbReference>
<sequence length="382" mass="40959">MKKYNDGAGSLLLVVAVLVFSSCGNAGNNQSKQAQMATGPKSYSVKTIAPEKVTLYTDYPATIQGEQEVEIRPKIDGYVEKIFVDEGATVTKGQVLFQIFSPQYQQELRTAEAGIKTAEADVNTAQMEVNKVRPLVEKDIISKFQLESAEYTLQSKKAALAQAQATLANARANVGYTTITSPVNGVIGTLPNKVGSLVSSTSTNPLTTVTSSGNMYAYFGLNEKQLLELSRRYKGNTLQQKLKQMPVVSLLLSDGSEYTEKGRVETASGFITTETGSSNLRATFPNPVGILKSGNSGNVRVPRAVDSALVIPQSATYDLQGKRFVYVLAKDSTVKNTAITVSATPDGQSFVVESGLQNGDVVVTQGTNELKDGVKIVPQPQH</sequence>
<dbReference type="Gene3D" id="2.40.420.20">
    <property type="match status" value="1"/>
</dbReference>
<evidence type="ECO:0000259" key="7">
    <source>
        <dbReference type="Pfam" id="PF25944"/>
    </source>
</evidence>
<evidence type="ECO:0000256" key="4">
    <source>
        <dbReference type="SAM" id="SignalP"/>
    </source>
</evidence>
<dbReference type="PANTHER" id="PTHR30158">
    <property type="entry name" value="ACRA/E-RELATED COMPONENT OF DRUG EFFLUX TRANSPORTER"/>
    <property type="match status" value="1"/>
</dbReference>
<evidence type="ECO:0000313" key="9">
    <source>
        <dbReference type="EMBL" id="SIT28805.1"/>
    </source>
</evidence>
<dbReference type="Gene3D" id="2.40.30.170">
    <property type="match status" value="1"/>
</dbReference>
<evidence type="ECO:0000259" key="6">
    <source>
        <dbReference type="Pfam" id="PF25917"/>
    </source>
</evidence>
<comment type="similarity">
    <text evidence="2">Belongs to the membrane fusion protein (MFP) (TC 8.A.1) family.</text>
</comment>